<dbReference type="AlphaFoldDB" id="A0A5N6Q1L6"/>
<accession>A0A5N6Q1L6</accession>
<gene>
    <name evidence="1" type="ORF">E3N88_01671</name>
</gene>
<comment type="caution">
    <text evidence="1">The sequence shown here is derived from an EMBL/GenBank/DDBJ whole genome shotgun (WGS) entry which is preliminary data.</text>
</comment>
<keyword evidence="2" id="KW-1185">Reference proteome</keyword>
<reference evidence="1 2" key="1">
    <citation type="submission" date="2019-05" db="EMBL/GenBank/DDBJ databases">
        <title>Mikania micrantha, genome provides insights into the molecular mechanism of rapid growth.</title>
        <authorList>
            <person name="Liu B."/>
        </authorList>
    </citation>
    <scope>NUCLEOTIDE SEQUENCE [LARGE SCALE GENOMIC DNA]</scope>
    <source>
        <strain evidence="1">NLD-2019</strain>
        <tissue evidence="1">Leaf</tissue>
    </source>
</reference>
<sequence>MEELCGGERRCGGGAVMCDREALCGREDLCCGEELCGGEVVVDERGDMMRQESYRRCFWRVMEATGRKGENRAASAVASSSSPAKEVVDWRIRVELRVLRMI</sequence>
<dbReference type="EMBL" id="SZYD01000001">
    <property type="protein sequence ID" value="KAD7478535.1"/>
    <property type="molecule type" value="Genomic_DNA"/>
</dbReference>
<proteinExistence type="predicted"/>
<name>A0A5N6Q1L6_9ASTR</name>
<organism evidence="1 2">
    <name type="scientific">Mikania micrantha</name>
    <name type="common">bitter vine</name>
    <dbReference type="NCBI Taxonomy" id="192012"/>
    <lineage>
        <taxon>Eukaryota</taxon>
        <taxon>Viridiplantae</taxon>
        <taxon>Streptophyta</taxon>
        <taxon>Embryophyta</taxon>
        <taxon>Tracheophyta</taxon>
        <taxon>Spermatophyta</taxon>
        <taxon>Magnoliopsida</taxon>
        <taxon>eudicotyledons</taxon>
        <taxon>Gunneridae</taxon>
        <taxon>Pentapetalae</taxon>
        <taxon>asterids</taxon>
        <taxon>campanulids</taxon>
        <taxon>Asterales</taxon>
        <taxon>Asteraceae</taxon>
        <taxon>Asteroideae</taxon>
        <taxon>Heliantheae alliance</taxon>
        <taxon>Eupatorieae</taxon>
        <taxon>Mikania</taxon>
    </lineage>
</organism>
<protein>
    <submittedName>
        <fullName evidence="1">Uncharacterized protein</fullName>
    </submittedName>
</protein>
<evidence type="ECO:0000313" key="1">
    <source>
        <dbReference type="EMBL" id="KAD7478535.1"/>
    </source>
</evidence>
<dbReference type="Proteomes" id="UP000326396">
    <property type="component" value="Linkage Group LG1"/>
</dbReference>
<evidence type="ECO:0000313" key="2">
    <source>
        <dbReference type="Proteomes" id="UP000326396"/>
    </source>
</evidence>